<dbReference type="OrthoDB" id="6625806at2759"/>
<accession>A0A8B8F5R5</accession>
<gene>
    <name evidence="3" type="primary">LOC112680088</name>
</gene>
<dbReference type="SUPFAM" id="SSF53098">
    <property type="entry name" value="Ribonuclease H-like"/>
    <property type="match status" value="1"/>
</dbReference>
<dbReference type="GO" id="GO:0046983">
    <property type="term" value="F:protein dimerization activity"/>
    <property type="evidence" value="ECO:0007669"/>
    <property type="project" value="InterPro"/>
</dbReference>
<evidence type="ECO:0000313" key="2">
    <source>
        <dbReference type="Proteomes" id="UP000694846"/>
    </source>
</evidence>
<proteinExistence type="predicted"/>
<dbReference type="InterPro" id="IPR008906">
    <property type="entry name" value="HATC_C_dom"/>
</dbReference>
<sequence length="551" mass="63424">MSHLKEIEFSEFLPTYTNASISLHRTYFSIINENQNPNMHWKGAFSLCITMLFKKKSRVERGPFQPKLKLYPRTKFGSTVRSFNKSWFDNFEWLEYSPKVDKAFCFPCRLFNSSDGLNKGQIDFTFSRHGFKNWNKATAKFKDHQKSKSHIHSMTAKINYLGSNSIDIALDESRIIAISQREKERLHNRSVLVRLIDITLCLAKSGKPFRGHNEQKSSVCKDNGKKNVLYTSNLIQNDLLKSINNVMKRKILSKIKNKLISACADETSDVGHHEQMSVVLRFVDPSKNKPTEIFIGLQQINVDWSSVLAVCFDGAATLSGKNNGVQAKIKIENPQIQWACRSEAIEAVDHNYDSLVQCLSEIYKTTKLADHPAQTKCFVYYTVLDDLLNGLEERFSQETLLLISAIGRLLQFNLHEHDLILLSNRFNLNDSELEAELRLLKSLPEFEIGKTSKTIYQWLNNLSTNNLCNSFQNIYKILTLFVTMPVTSCSCERSFSKLSLVKTKLRSCMTHDRLESTMLVFVEQELASELDPEEIIEEFKHLNNTQRRLEL</sequence>
<dbReference type="PANTHER" id="PTHR45749">
    <property type="match status" value="1"/>
</dbReference>
<dbReference type="AlphaFoldDB" id="A0A8B8F5R5"/>
<protein>
    <submittedName>
        <fullName evidence="3">Uncharacterized protein LOC112680088</fullName>
    </submittedName>
</protein>
<dbReference type="PANTHER" id="PTHR45749:SF21">
    <property type="entry name" value="DUF4371 DOMAIN-CONTAINING PROTEIN"/>
    <property type="match status" value="1"/>
</dbReference>
<dbReference type="InterPro" id="IPR006580">
    <property type="entry name" value="Znf_TTF"/>
</dbReference>
<reference evidence="3" key="1">
    <citation type="submission" date="2025-08" db="UniProtKB">
        <authorList>
            <consortium name="RefSeq"/>
        </authorList>
    </citation>
    <scope>IDENTIFICATION</scope>
    <source>
        <tissue evidence="3">Whole body</tissue>
    </source>
</reference>
<evidence type="ECO:0000259" key="1">
    <source>
        <dbReference type="SMART" id="SM00597"/>
    </source>
</evidence>
<dbReference type="Pfam" id="PF05699">
    <property type="entry name" value="Dimer_Tnp_hAT"/>
    <property type="match status" value="1"/>
</dbReference>
<organism evidence="2 3">
    <name type="scientific">Sipha flava</name>
    <name type="common">yellow sugarcane aphid</name>
    <dbReference type="NCBI Taxonomy" id="143950"/>
    <lineage>
        <taxon>Eukaryota</taxon>
        <taxon>Metazoa</taxon>
        <taxon>Ecdysozoa</taxon>
        <taxon>Arthropoda</taxon>
        <taxon>Hexapoda</taxon>
        <taxon>Insecta</taxon>
        <taxon>Pterygota</taxon>
        <taxon>Neoptera</taxon>
        <taxon>Paraneoptera</taxon>
        <taxon>Hemiptera</taxon>
        <taxon>Sternorrhyncha</taxon>
        <taxon>Aphidomorpha</taxon>
        <taxon>Aphidoidea</taxon>
        <taxon>Aphididae</taxon>
        <taxon>Sipha</taxon>
    </lineage>
</organism>
<dbReference type="SMART" id="SM00597">
    <property type="entry name" value="ZnF_TTF"/>
    <property type="match status" value="1"/>
</dbReference>
<dbReference type="GeneID" id="112680088"/>
<dbReference type="Proteomes" id="UP000694846">
    <property type="component" value="Unplaced"/>
</dbReference>
<dbReference type="InterPro" id="IPR025398">
    <property type="entry name" value="DUF4371"/>
</dbReference>
<keyword evidence="2" id="KW-1185">Reference proteome</keyword>
<dbReference type="Pfam" id="PF14291">
    <property type="entry name" value="DUF4371"/>
    <property type="match status" value="1"/>
</dbReference>
<feature type="domain" description="TTF-type" evidence="1">
    <location>
        <begin position="79"/>
        <end position="166"/>
    </location>
</feature>
<dbReference type="RefSeq" id="XP_025405870.1">
    <property type="nucleotide sequence ID" value="XM_025550085.1"/>
</dbReference>
<dbReference type="InterPro" id="IPR012337">
    <property type="entry name" value="RNaseH-like_sf"/>
</dbReference>
<name>A0A8B8F5R5_9HEMI</name>
<evidence type="ECO:0000313" key="3">
    <source>
        <dbReference type="RefSeq" id="XP_025405870.1"/>
    </source>
</evidence>